<evidence type="ECO:0000313" key="1">
    <source>
        <dbReference type="EMBL" id="KAI0068814.1"/>
    </source>
</evidence>
<sequence>MNVDPQNAPTLSAISQQQLYIVVSAAASQNPSEMLAASTRLKELLEQPGTLNVLHEISAQKSIPLPIRQLCIIQIKNVVMNHWRSRRLIPDHERPAIRARCITFLDEEDDTISRCNEIIVAKIARSDFPQKWPSLESDLMTPVTNNLGLRQASTGSDPHSSRILHRSLRLLNALLKEFSRTKMMTSAKTLSQLIDRLHLVLSDHYVKIAEGLSASLTVVNLSNPRTADDLLFAHLLFKCIMKMAVWIWPRLRDTYSRLQPWFTQAFQSSAIQLRSLYEIRIALISAVRVSNVQPDPTATRSLDLLTRYVRTLGKFFRRVQQLDVHRFVALPACDDLVSYYWDKVVQANTSPELIADSPQAVYPVRFLVQGMVLFKESLSQWSPTRKVKSGSGTTLPQDFVENAVTFLVTRFMPLNPSDLEGWMADPEEWVNGEDKEDEQWEFELRPCAERVLMTFSNQYQQYVTPLLVAAFNKVNGSCLVASRDFPRPTIELLAQPGNDLPAIIQKEAVYSAVGRCANRLKEHIDFGQWLDLAASEANNPNADYLILKRRIVWLIGKWVSDGCYPPTDVRVWQILVHLLSDRGTGTEVVRLTSASALQDSVNVLNFNVEAFVPFLGQTISELMQLIAEVESMESKRKLATCLNTVIERAGDKIVPYVSVITSPLPHLWLSAGEEILFKNTLLHLVTTLITAIGENSASLSGIVVPLIQESFLPGLAVQLDDDALKLWIAALRNASTLDSVAGGPGLLDLFPLAIKLLSENLDLLGKLTTILEGYFLLNSTAVLARHAVQLFPAFLRATEQALPANVKHLLIALEILFQMAHPSAYAEALHLSGLFASFMKTLTDENDKGDALILTHHILIMARIAVVDRQSFVQLISATAISQNISENSLWETLLDQWWRRFDNLSEPRHRKLSAMGIAALVSTGRPEVLQRLHSEIFALWMDVFAELKEIVNRDKDGTSGDAGLTLYWDQPADSYYNGAEDTLEYERRRSAYDNDITRTTLLSSFVAARLQEAEVACGGTQIMQAEYLAKTDPIVLKQIMTDVFGKH</sequence>
<protein>
    <submittedName>
        <fullName evidence="1">ARM repeat-containing protein</fullName>
    </submittedName>
</protein>
<reference evidence="1" key="1">
    <citation type="submission" date="2021-03" db="EMBL/GenBank/DDBJ databases">
        <authorList>
            <consortium name="DOE Joint Genome Institute"/>
            <person name="Ahrendt S."/>
            <person name="Looney B.P."/>
            <person name="Miyauchi S."/>
            <person name="Morin E."/>
            <person name="Drula E."/>
            <person name="Courty P.E."/>
            <person name="Chicoki N."/>
            <person name="Fauchery L."/>
            <person name="Kohler A."/>
            <person name="Kuo A."/>
            <person name="Labutti K."/>
            <person name="Pangilinan J."/>
            <person name="Lipzen A."/>
            <person name="Riley R."/>
            <person name="Andreopoulos W."/>
            <person name="He G."/>
            <person name="Johnson J."/>
            <person name="Barry K.W."/>
            <person name="Grigoriev I.V."/>
            <person name="Nagy L."/>
            <person name="Hibbett D."/>
            <person name="Henrissat B."/>
            <person name="Matheny P.B."/>
            <person name="Labbe J."/>
            <person name="Martin F."/>
        </authorList>
    </citation>
    <scope>NUCLEOTIDE SEQUENCE</scope>
    <source>
        <strain evidence="1">HHB10654</strain>
    </source>
</reference>
<organism evidence="1 2">
    <name type="scientific">Artomyces pyxidatus</name>
    <dbReference type="NCBI Taxonomy" id="48021"/>
    <lineage>
        <taxon>Eukaryota</taxon>
        <taxon>Fungi</taxon>
        <taxon>Dikarya</taxon>
        <taxon>Basidiomycota</taxon>
        <taxon>Agaricomycotina</taxon>
        <taxon>Agaricomycetes</taxon>
        <taxon>Russulales</taxon>
        <taxon>Auriscalpiaceae</taxon>
        <taxon>Artomyces</taxon>
    </lineage>
</organism>
<reference evidence="1" key="2">
    <citation type="journal article" date="2022" name="New Phytol.">
        <title>Evolutionary transition to the ectomycorrhizal habit in the genomes of a hyperdiverse lineage of mushroom-forming fungi.</title>
        <authorList>
            <person name="Looney B."/>
            <person name="Miyauchi S."/>
            <person name="Morin E."/>
            <person name="Drula E."/>
            <person name="Courty P.E."/>
            <person name="Kohler A."/>
            <person name="Kuo A."/>
            <person name="LaButti K."/>
            <person name="Pangilinan J."/>
            <person name="Lipzen A."/>
            <person name="Riley R."/>
            <person name="Andreopoulos W."/>
            <person name="He G."/>
            <person name="Johnson J."/>
            <person name="Nolan M."/>
            <person name="Tritt A."/>
            <person name="Barry K.W."/>
            <person name="Grigoriev I.V."/>
            <person name="Nagy L.G."/>
            <person name="Hibbett D."/>
            <person name="Henrissat B."/>
            <person name="Matheny P.B."/>
            <person name="Labbe J."/>
            <person name="Martin F.M."/>
        </authorList>
    </citation>
    <scope>NUCLEOTIDE SEQUENCE</scope>
    <source>
        <strain evidence="1">HHB10654</strain>
    </source>
</reference>
<dbReference type="EMBL" id="MU277187">
    <property type="protein sequence ID" value="KAI0068814.1"/>
    <property type="molecule type" value="Genomic_DNA"/>
</dbReference>
<dbReference type="Proteomes" id="UP000814140">
    <property type="component" value="Unassembled WGS sequence"/>
</dbReference>
<evidence type="ECO:0000313" key="2">
    <source>
        <dbReference type="Proteomes" id="UP000814140"/>
    </source>
</evidence>
<keyword evidence="2" id="KW-1185">Reference proteome</keyword>
<name>A0ACB8TK46_9AGAM</name>
<proteinExistence type="predicted"/>
<accession>A0ACB8TK46</accession>
<gene>
    <name evidence="1" type="ORF">BV25DRAFT_1904160</name>
</gene>
<comment type="caution">
    <text evidence="1">The sequence shown here is derived from an EMBL/GenBank/DDBJ whole genome shotgun (WGS) entry which is preliminary data.</text>
</comment>